<protein>
    <submittedName>
        <fullName evidence="2">Uncharacterized protein</fullName>
    </submittedName>
</protein>
<accession>A0A6A7Y4J6</accession>
<name>A0A6A7Y4J6_9HYPH</name>
<dbReference type="EMBL" id="VWNA01000001">
    <property type="protein sequence ID" value="MQT14064.1"/>
    <property type="molecule type" value="Genomic_DNA"/>
</dbReference>
<evidence type="ECO:0000256" key="1">
    <source>
        <dbReference type="SAM" id="MobiDB-lite"/>
    </source>
</evidence>
<keyword evidence="3" id="KW-1185">Reference proteome</keyword>
<reference evidence="2 3" key="1">
    <citation type="submission" date="2019-09" db="EMBL/GenBank/DDBJ databases">
        <title>Segnochrobactrum spirostomi gen. nov., sp. nov., isolated from the ciliate Spirostomum cf. yagiui and description of a novel family, Segnochrobactraceae fam. nov. within the order Rhizobiales of the class Alphaproteobacteria.</title>
        <authorList>
            <person name="Akter S."/>
            <person name="Shazib S.U.A."/>
            <person name="Shin M.K."/>
        </authorList>
    </citation>
    <scope>NUCLEOTIDE SEQUENCE [LARGE SCALE GENOMIC DNA]</scope>
    <source>
        <strain evidence="2 3">Sp-1</strain>
    </source>
</reference>
<proteinExistence type="predicted"/>
<organism evidence="2 3">
    <name type="scientific">Segnochrobactrum spirostomi</name>
    <dbReference type="NCBI Taxonomy" id="2608987"/>
    <lineage>
        <taxon>Bacteria</taxon>
        <taxon>Pseudomonadati</taxon>
        <taxon>Pseudomonadota</taxon>
        <taxon>Alphaproteobacteria</taxon>
        <taxon>Hyphomicrobiales</taxon>
        <taxon>Segnochrobactraceae</taxon>
        <taxon>Segnochrobactrum</taxon>
    </lineage>
</organism>
<sequence length="153" mass="16462">MDSRSKAIHPDLRLVRATAAPRRRPNEWQSDGWERSPRTLPRHIAGPVALLTAVALCVAFSHGTAPARDLGDGADTVPVSVSMPVASQKDAARLASSVRTGGGATDIKVLPNHQLDITMTDREGRVLYRQDPSRAETVVARNVVVPSLSNAQR</sequence>
<evidence type="ECO:0000313" key="3">
    <source>
        <dbReference type="Proteomes" id="UP000332515"/>
    </source>
</evidence>
<dbReference type="AlphaFoldDB" id="A0A6A7Y4J6"/>
<gene>
    <name evidence="2" type="ORF">F0357_15720</name>
</gene>
<dbReference type="RefSeq" id="WP_153484054.1">
    <property type="nucleotide sequence ID" value="NZ_VWNA01000001.1"/>
</dbReference>
<dbReference type="Proteomes" id="UP000332515">
    <property type="component" value="Unassembled WGS sequence"/>
</dbReference>
<evidence type="ECO:0000313" key="2">
    <source>
        <dbReference type="EMBL" id="MQT14064.1"/>
    </source>
</evidence>
<feature type="region of interest" description="Disordered" evidence="1">
    <location>
        <begin position="17"/>
        <end position="39"/>
    </location>
</feature>
<comment type="caution">
    <text evidence="2">The sequence shown here is derived from an EMBL/GenBank/DDBJ whole genome shotgun (WGS) entry which is preliminary data.</text>
</comment>